<evidence type="ECO:0000313" key="7">
    <source>
        <dbReference type="EMBL" id="TWE07829.1"/>
    </source>
</evidence>
<dbReference type="EMBL" id="VIVQ01000004">
    <property type="protein sequence ID" value="TWE07829.1"/>
    <property type="molecule type" value="Genomic_DNA"/>
</dbReference>
<evidence type="ECO:0000256" key="3">
    <source>
        <dbReference type="ARBA" id="ARBA00023125"/>
    </source>
</evidence>
<dbReference type="GO" id="GO:0003677">
    <property type="term" value="F:DNA binding"/>
    <property type="evidence" value="ECO:0007669"/>
    <property type="project" value="UniProtKB-KW"/>
</dbReference>
<organism evidence="7 8">
    <name type="scientific">Rudaeicoccus suwonensis</name>
    <dbReference type="NCBI Taxonomy" id="657409"/>
    <lineage>
        <taxon>Bacteria</taxon>
        <taxon>Bacillati</taxon>
        <taxon>Actinomycetota</taxon>
        <taxon>Actinomycetes</taxon>
        <taxon>Micrococcales</taxon>
        <taxon>Dermacoccaceae</taxon>
        <taxon>Rudaeicoccus</taxon>
    </lineage>
</organism>
<dbReference type="Proteomes" id="UP000318297">
    <property type="component" value="Unassembled WGS sequence"/>
</dbReference>
<name>A0A561DWT4_9MICO</name>
<comment type="similarity">
    <text evidence="1">Belongs to the LysR transcriptional regulatory family.</text>
</comment>
<dbReference type="Gene3D" id="3.40.190.290">
    <property type="match status" value="1"/>
</dbReference>
<proteinExistence type="inferred from homology"/>
<dbReference type="Gene3D" id="1.10.10.10">
    <property type="entry name" value="Winged helix-like DNA-binding domain superfamily/Winged helix DNA-binding domain"/>
    <property type="match status" value="1"/>
</dbReference>
<feature type="domain" description="HTH lysR-type" evidence="6">
    <location>
        <begin position="16"/>
        <end position="72"/>
    </location>
</feature>
<keyword evidence="3" id="KW-0238">DNA-binding</keyword>
<evidence type="ECO:0000256" key="1">
    <source>
        <dbReference type="ARBA" id="ARBA00009437"/>
    </source>
</evidence>
<dbReference type="InterPro" id="IPR036388">
    <property type="entry name" value="WH-like_DNA-bd_sf"/>
</dbReference>
<dbReference type="Pfam" id="PF00126">
    <property type="entry name" value="HTH_1"/>
    <property type="match status" value="1"/>
</dbReference>
<dbReference type="SUPFAM" id="SSF53850">
    <property type="entry name" value="Periplasmic binding protein-like II"/>
    <property type="match status" value="1"/>
</dbReference>
<dbReference type="InterPro" id="IPR050176">
    <property type="entry name" value="LTTR"/>
</dbReference>
<keyword evidence="2" id="KW-0805">Transcription regulation</keyword>
<dbReference type="InterPro" id="IPR036390">
    <property type="entry name" value="WH_DNA-bd_sf"/>
</dbReference>
<dbReference type="InterPro" id="IPR005119">
    <property type="entry name" value="LysR_subst-bd"/>
</dbReference>
<evidence type="ECO:0000259" key="6">
    <source>
        <dbReference type="PROSITE" id="PS50931"/>
    </source>
</evidence>
<dbReference type="AlphaFoldDB" id="A0A561DWT4"/>
<reference evidence="7 8" key="1">
    <citation type="submission" date="2019-06" db="EMBL/GenBank/DDBJ databases">
        <title>Sequencing the genomes of 1000 actinobacteria strains.</title>
        <authorList>
            <person name="Klenk H.-P."/>
        </authorList>
    </citation>
    <scope>NUCLEOTIDE SEQUENCE [LARGE SCALE GENOMIC DNA]</scope>
    <source>
        <strain evidence="7 8">DSM 19560</strain>
    </source>
</reference>
<protein>
    <submittedName>
        <fullName evidence="7">LysR family transcriptional regulator (Chromosome initiation inhibitor)</fullName>
    </submittedName>
</protein>
<comment type="caution">
    <text evidence="7">The sequence shown here is derived from an EMBL/GenBank/DDBJ whole genome shotgun (WGS) entry which is preliminary data.</text>
</comment>
<dbReference type="PROSITE" id="PS50931">
    <property type="entry name" value="HTH_LYSR"/>
    <property type="match status" value="1"/>
</dbReference>
<dbReference type="InterPro" id="IPR017685">
    <property type="entry name" value="ArgP"/>
</dbReference>
<dbReference type="InterPro" id="IPR000847">
    <property type="entry name" value="LysR_HTH_N"/>
</dbReference>
<keyword evidence="5" id="KW-0804">Transcription</keyword>
<accession>A0A561DWT4</accession>
<evidence type="ECO:0000313" key="8">
    <source>
        <dbReference type="Proteomes" id="UP000318297"/>
    </source>
</evidence>
<dbReference type="GO" id="GO:0003700">
    <property type="term" value="F:DNA-binding transcription factor activity"/>
    <property type="evidence" value="ECO:0007669"/>
    <property type="project" value="InterPro"/>
</dbReference>
<dbReference type="PANTHER" id="PTHR30579">
    <property type="entry name" value="TRANSCRIPTIONAL REGULATOR"/>
    <property type="match status" value="1"/>
</dbReference>
<dbReference type="PANTHER" id="PTHR30579:SF2">
    <property type="entry name" value="HTH-TYPE TRANSCRIPTIONAL REGULATOR ARGP"/>
    <property type="match status" value="1"/>
</dbReference>
<sequence length="305" mass="33281">MFLQHLKYCFTGAMRFDHAQLETLRVIVEEGTFDAAARRLHLTPSAVSQRVRALEAAAGQVLVRRTTPVGVTDAGEPVLRLARQLRLLDDEAAAELDSDGVVELAVVVNADSLATWFRPVLAAVAERGGTALRLHIEDQAYSDELLRRGEVLAAVTAEPQPVQGCVVEPLGSLRYRPAAAPDLIERYRRGKGVDRARMPVVVFNEKDHLQDAAIRANPPVIVHRIPSAADYYEAIRCGLGWGMLPEGQLKSGVAAGEVAPLPGSRHLDVPLFWQRWRLEGTALTALTEDVRRAARAGLGRATART</sequence>
<dbReference type="NCBIfam" id="TIGR03298">
    <property type="entry name" value="argP"/>
    <property type="match status" value="1"/>
</dbReference>
<keyword evidence="4" id="KW-0010">Activator</keyword>
<keyword evidence="8" id="KW-1185">Reference proteome</keyword>
<dbReference type="SUPFAM" id="SSF46785">
    <property type="entry name" value="Winged helix' DNA-binding domain"/>
    <property type="match status" value="1"/>
</dbReference>
<evidence type="ECO:0000256" key="2">
    <source>
        <dbReference type="ARBA" id="ARBA00023015"/>
    </source>
</evidence>
<gene>
    <name evidence="7" type="ORF">BKA23_3193</name>
</gene>
<evidence type="ECO:0000256" key="5">
    <source>
        <dbReference type="ARBA" id="ARBA00023163"/>
    </source>
</evidence>
<dbReference type="NCBIfam" id="NF002964">
    <property type="entry name" value="PRK03635.1"/>
    <property type="match status" value="1"/>
</dbReference>
<dbReference type="Pfam" id="PF03466">
    <property type="entry name" value="LysR_substrate"/>
    <property type="match status" value="1"/>
</dbReference>
<evidence type="ECO:0000256" key="4">
    <source>
        <dbReference type="ARBA" id="ARBA00023159"/>
    </source>
</evidence>